<name>A0AAV5W7R1_9BILA</name>
<proteinExistence type="predicted"/>
<reference evidence="2" key="1">
    <citation type="submission" date="2023-10" db="EMBL/GenBank/DDBJ databases">
        <title>Genome assembly of Pristionchus species.</title>
        <authorList>
            <person name="Yoshida K."/>
            <person name="Sommer R.J."/>
        </authorList>
    </citation>
    <scope>NUCLEOTIDE SEQUENCE</scope>
    <source>
        <strain evidence="2">RS5133</strain>
    </source>
</reference>
<gene>
    <name evidence="2" type="ORF">PFISCL1PPCAC_18123</name>
</gene>
<evidence type="ECO:0000313" key="2">
    <source>
        <dbReference type="EMBL" id="GMT26826.1"/>
    </source>
</evidence>
<accession>A0AAV5W7R1</accession>
<protein>
    <submittedName>
        <fullName evidence="2">Uncharacterized protein</fullName>
    </submittedName>
</protein>
<keyword evidence="3" id="KW-1185">Reference proteome</keyword>
<dbReference type="Proteomes" id="UP001432322">
    <property type="component" value="Unassembled WGS sequence"/>
</dbReference>
<comment type="caution">
    <text evidence="2">The sequence shown here is derived from an EMBL/GenBank/DDBJ whole genome shotgun (WGS) entry which is preliminary data.</text>
</comment>
<feature type="region of interest" description="Disordered" evidence="1">
    <location>
        <begin position="107"/>
        <end position="128"/>
    </location>
</feature>
<evidence type="ECO:0000313" key="3">
    <source>
        <dbReference type="Proteomes" id="UP001432322"/>
    </source>
</evidence>
<feature type="non-terminal residue" evidence="2">
    <location>
        <position position="1"/>
    </location>
</feature>
<feature type="compositionally biased region" description="Low complexity" evidence="1">
    <location>
        <begin position="19"/>
        <end position="34"/>
    </location>
</feature>
<sequence>LPPSEWLTPLAPTGDRHAPTGAQTAPTGAQLAPAMTSSHGTARLHREKSGSEVGPAPHRPAPPAQHHLEPLVPRHVAPLKPRHLAPLEPLHGAIPVAYRKKDPMPKPLAFLPEPTPSTGHFDVSILSS</sequence>
<dbReference type="EMBL" id="BTSY01000005">
    <property type="protein sequence ID" value="GMT26826.1"/>
    <property type="molecule type" value="Genomic_DNA"/>
</dbReference>
<evidence type="ECO:0000256" key="1">
    <source>
        <dbReference type="SAM" id="MobiDB-lite"/>
    </source>
</evidence>
<dbReference type="AlphaFoldDB" id="A0AAV5W7R1"/>
<organism evidence="2 3">
    <name type="scientific">Pristionchus fissidentatus</name>
    <dbReference type="NCBI Taxonomy" id="1538716"/>
    <lineage>
        <taxon>Eukaryota</taxon>
        <taxon>Metazoa</taxon>
        <taxon>Ecdysozoa</taxon>
        <taxon>Nematoda</taxon>
        <taxon>Chromadorea</taxon>
        <taxon>Rhabditida</taxon>
        <taxon>Rhabditina</taxon>
        <taxon>Diplogasteromorpha</taxon>
        <taxon>Diplogasteroidea</taxon>
        <taxon>Neodiplogasteridae</taxon>
        <taxon>Pristionchus</taxon>
    </lineage>
</organism>
<feature type="non-terminal residue" evidence="2">
    <location>
        <position position="128"/>
    </location>
</feature>
<feature type="region of interest" description="Disordered" evidence="1">
    <location>
        <begin position="1"/>
        <end position="70"/>
    </location>
</feature>